<dbReference type="AlphaFoldDB" id="A0A553R664"/>
<keyword evidence="9" id="KW-0675">Receptor</keyword>
<feature type="domain" description="C-type lectin" evidence="14">
    <location>
        <begin position="744"/>
        <end position="859"/>
    </location>
</feature>
<dbReference type="Proteomes" id="UP000316079">
    <property type="component" value="Unassembled WGS sequence"/>
</dbReference>
<dbReference type="SMART" id="SM00059">
    <property type="entry name" value="FN2"/>
    <property type="match status" value="1"/>
</dbReference>
<dbReference type="SUPFAM" id="SSF50370">
    <property type="entry name" value="Ricin B-like lectins"/>
    <property type="match status" value="1"/>
</dbReference>
<evidence type="ECO:0000256" key="6">
    <source>
        <dbReference type="ARBA" id="ARBA00022989"/>
    </source>
</evidence>
<evidence type="ECO:0000256" key="13">
    <source>
        <dbReference type="SAM" id="SignalP"/>
    </source>
</evidence>
<name>A0A553R664_9TELE</name>
<dbReference type="STRING" id="623744.A0A553R664"/>
<feature type="chain" id="PRO_5021982291" description="Macrophage mannose receptor 1" evidence="13">
    <location>
        <begin position="20"/>
        <end position="1239"/>
    </location>
</feature>
<evidence type="ECO:0000259" key="15">
    <source>
        <dbReference type="PROSITE" id="PS51092"/>
    </source>
</evidence>
<evidence type="ECO:0000256" key="7">
    <source>
        <dbReference type="ARBA" id="ARBA00023136"/>
    </source>
</evidence>
<feature type="domain" description="C-type lectin" evidence="14">
    <location>
        <begin position="887"/>
        <end position="1002"/>
    </location>
</feature>
<evidence type="ECO:0000256" key="2">
    <source>
        <dbReference type="ARBA" id="ARBA00022583"/>
    </source>
</evidence>
<dbReference type="SMART" id="SM00458">
    <property type="entry name" value="RICIN"/>
    <property type="match status" value="1"/>
</dbReference>
<feature type="domain" description="Fibronectin type-II" evidence="15">
    <location>
        <begin position="158"/>
        <end position="206"/>
    </location>
</feature>
<dbReference type="SUPFAM" id="SSF56436">
    <property type="entry name" value="C-type lectin-like"/>
    <property type="match status" value="7"/>
</dbReference>
<comment type="caution">
    <text evidence="16">The sequence shown here is derived from an EMBL/GenBank/DDBJ whole genome shotgun (WGS) entry which is preliminary data.</text>
</comment>
<dbReference type="OrthoDB" id="6356110at2759"/>
<feature type="domain" description="C-type lectin" evidence="14">
    <location>
        <begin position="598"/>
        <end position="717"/>
    </location>
</feature>
<feature type="transmembrane region" description="Helical" evidence="12">
    <location>
        <begin position="1179"/>
        <end position="1199"/>
    </location>
</feature>
<evidence type="ECO:0000256" key="8">
    <source>
        <dbReference type="ARBA" id="ARBA00023157"/>
    </source>
</evidence>
<dbReference type="PROSITE" id="PS51092">
    <property type="entry name" value="FN2_2"/>
    <property type="match status" value="1"/>
</dbReference>
<dbReference type="InterPro" id="IPR036943">
    <property type="entry name" value="FN_type2_sf"/>
</dbReference>
<keyword evidence="4 13" id="KW-0732">Signal</keyword>
<evidence type="ECO:0000256" key="1">
    <source>
        <dbReference type="ARBA" id="ARBA00004167"/>
    </source>
</evidence>
<protein>
    <recommendedName>
        <fullName evidence="18">Macrophage mannose receptor 1</fullName>
    </recommendedName>
</protein>
<comment type="subcellular location">
    <subcellularLocation>
        <location evidence="1">Membrane</location>
        <topology evidence="1">Single-pass membrane protein</topology>
    </subcellularLocation>
</comment>
<dbReference type="EMBL" id="SRMA01025215">
    <property type="protein sequence ID" value="TRY97664.1"/>
    <property type="molecule type" value="Genomic_DNA"/>
</dbReference>
<feature type="signal peptide" evidence="13">
    <location>
        <begin position="1"/>
        <end position="19"/>
    </location>
</feature>
<dbReference type="InterPro" id="IPR016187">
    <property type="entry name" value="CTDL_fold"/>
</dbReference>
<keyword evidence="10" id="KW-0325">Glycoprotein</keyword>
<dbReference type="InterPro" id="IPR016186">
    <property type="entry name" value="C-type_lectin-like/link_sf"/>
</dbReference>
<dbReference type="SMART" id="SM00034">
    <property type="entry name" value="CLECT"/>
    <property type="match status" value="7"/>
</dbReference>
<evidence type="ECO:0000256" key="5">
    <source>
        <dbReference type="ARBA" id="ARBA00022737"/>
    </source>
</evidence>
<keyword evidence="7 12" id="KW-0472">Membrane</keyword>
<keyword evidence="2" id="KW-0254">Endocytosis</keyword>
<dbReference type="GO" id="GO:0006897">
    <property type="term" value="P:endocytosis"/>
    <property type="evidence" value="ECO:0007669"/>
    <property type="project" value="UniProtKB-KW"/>
</dbReference>
<feature type="domain" description="C-type lectin" evidence="14">
    <location>
        <begin position="454"/>
        <end position="569"/>
    </location>
</feature>
<feature type="domain" description="C-type lectin" evidence="14">
    <location>
        <begin position="1033"/>
        <end position="1146"/>
    </location>
</feature>
<sequence>MKITLVALLLVLDLSTCFAQSGESFLIYNVELNRCLAWDYMERLTHCDPFSHRQLFRWISKNRILNTNTKTCLGAGSKSVGRKMQLLRCDDSDLQKWECHGDGLLGLKNETLYLSTDDSDYLQLSKDTGKRSKWTIHGTQNSICSRPYKEMYTIDGNAFGQPCNFPFLYKNTWYADCTTADKPNKRLWCATETDYSLKERWGYCPTRQNTYWVKHPLTNIYYQLNGRSTLTWYQARMSCQQQGAELLSVVEPHEHTFVAGLVQRSQGSLWIGLNMLDTSSGWQWTNGQPLRYLKWLSVIDTGYCQSPWIPYSGSCYLLHRVKKSWRDARETCLREGGDLISILNVEEQSFAITQLGYMKIDVLWIGFNDRKTQMFFEWSDQSSVQFVAWDVGEPTHSALHPEDCVLMRGEEGKWADEICEKKFGFICEKKTSSKASNNDTIVTNPGCQTGWSRYGYYCYTAGSETKTFDEAKQACKKAESHLVDISSRVENAFLVSLVGARPETHFWIGLSSQKDRHSFEWTNSKHVPFTHFNTGMPGRTQGCVAMITGIVAGVWDVLSCSNKEKYICKQKADGVVTTPAPPTTPSLTCPEEWSLIGTRDYCVKHFNVPMLQMKTWDEALNFCQELGGDLLSIQYESDIPWKQGGGYPSWIGYRMYDPLVGFVWSDGSPSSYQSWATDEPNNLNNMENCVEMRVSLWDDDGLWNDVNCNDKKDWYCQIRKGKTPKEVNISETVYNKTEDGWTEFKGSQYFVVKFSAMSMHEARAFCKRKHGDLVTINDEEERIFIWHKCKESYSSLIIGLLVDFDGTYQWMDGSPVVFEAWEANQPAFTNSDERCAKMTSSQGLWETINCGDEYNFVCKRSESPSVNSTVAPTPNPKGGCAPGWIHFKRKCYNVREETKTWMEARKHCRDLAFLTTQIRDTSVDLWIGFNNLANQRFKWTDGSGVSFTEWANGEPHSTPNWRSQFWTIYHYLDRKECVLLSNSNFGKWVATDCNSTNGFICNRDIGIPPTPPIQHPGHCPEQVEDSPMRWIPFKDSCYAFVTNMKSWSRAARICMTWGATLVSIRDEPEQTFIESNLLLLESYKEFWIGLLNNHKGNWFWLDRSVVDYTNWASESDYEDDYEGHSWNPDCALISATHKKWKKRNCEYTILPFICKTAKEVITTTETPHKGLEAHSTNTGLAVFLTIAILGIFGALAYVYHRKARHWLMPAFENPMYNNTDSDHADKDNKTLLGQIEIVE</sequence>
<evidence type="ECO:0000256" key="3">
    <source>
        <dbReference type="ARBA" id="ARBA00022692"/>
    </source>
</evidence>
<reference evidence="16 17" key="1">
    <citation type="journal article" date="2019" name="Sci. Data">
        <title>Hybrid genome assembly and annotation of Danionella translucida.</title>
        <authorList>
            <person name="Kadobianskyi M."/>
            <person name="Schulze L."/>
            <person name="Schuelke M."/>
            <person name="Judkewitz B."/>
        </authorList>
    </citation>
    <scope>NUCLEOTIDE SEQUENCE [LARGE SCALE GENOMIC DNA]</scope>
    <source>
        <strain evidence="16 17">Bolton</strain>
    </source>
</reference>
<dbReference type="InterPro" id="IPR000562">
    <property type="entry name" value="FN_type2_dom"/>
</dbReference>
<evidence type="ECO:0000256" key="12">
    <source>
        <dbReference type="SAM" id="Phobius"/>
    </source>
</evidence>
<evidence type="ECO:0000256" key="11">
    <source>
        <dbReference type="PROSITE-ProRule" id="PRU00479"/>
    </source>
</evidence>
<dbReference type="InterPro" id="IPR035992">
    <property type="entry name" value="Ricin_B-like_lectins"/>
</dbReference>
<evidence type="ECO:0008006" key="18">
    <source>
        <dbReference type="Google" id="ProtNLM"/>
    </source>
</evidence>
<dbReference type="InterPro" id="IPR000772">
    <property type="entry name" value="Ricin_B_lectin"/>
</dbReference>
<feature type="domain" description="C-type lectin" evidence="14">
    <location>
        <begin position="311"/>
        <end position="428"/>
    </location>
</feature>
<dbReference type="PANTHER" id="PTHR22803">
    <property type="entry name" value="MANNOSE, PHOSPHOLIPASE, LECTIN RECEPTOR RELATED"/>
    <property type="match status" value="1"/>
</dbReference>
<dbReference type="InterPro" id="IPR050111">
    <property type="entry name" value="C-type_lectin/snaclec_domain"/>
</dbReference>
<evidence type="ECO:0000259" key="14">
    <source>
        <dbReference type="PROSITE" id="PS50041"/>
    </source>
</evidence>
<feature type="domain" description="C-type lectin" evidence="14">
    <location>
        <begin position="222"/>
        <end position="304"/>
    </location>
</feature>
<keyword evidence="17" id="KW-1185">Reference proteome</keyword>
<dbReference type="Gene3D" id="2.10.10.10">
    <property type="entry name" value="Fibronectin, type II, collagen-binding"/>
    <property type="match status" value="1"/>
</dbReference>
<evidence type="ECO:0000256" key="4">
    <source>
        <dbReference type="ARBA" id="ARBA00022729"/>
    </source>
</evidence>
<dbReference type="PROSITE" id="PS50231">
    <property type="entry name" value="RICIN_B_LECTIN"/>
    <property type="match status" value="1"/>
</dbReference>
<dbReference type="Pfam" id="PF24562">
    <property type="entry name" value="CysR_MRC2_N"/>
    <property type="match status" value="1"/>
</dbReference>
<dbReference type="Pfam" id="PF00059">
    <property type="entry name" value="Lectin_C"/>
    <property type="match status" value="7"/>
</dbReference>
<gene>
    <name evidence="16" type="ORF">DNTS_035477</name>
</gene>
<keyword evidence="6 12" id="KW-1133">Transmembrane helix</keyword>
<evidence type="ECO:0000256" key="9">
    <source>
        <dbReference type="ARBA" id="ARBA00023170"/>
    </source>
</evidence>
<dbReference type="Gene3D" id="2.80.10.50">
    <property type="match status" value="1"/>
</dbReference>
<evidence type="ECO:0000256" key="10">
    <source>
        <dbReference type="ARBA" id="ARBA00023180"/>
    </source>
</evidence>
<organism evidence="16 17">
    <name type="scientific">Danionella cerebrum</name>
    <dbReference type="NCBI Taxonomy" id="2873325"/>
    <lineage>
        <taxon>Eukaryota</taxon>
        <taxon>Metazoa</taxon>
        <taxon>Chordata</taxon>
        <taxon>Craniata</taxon>
        <taxon>Vertebrata</taxon>
        <taxon>Euteleostomi</taxon>
        <taxon>Actinopterygii</taxon>
        <taxon>Neopterygii</taxon>
        <taxon>Teleostei</taxon>
        <taxon>Ostariophysi</taxon>
        <taxon>Cypriniformes</taxon>
        <taxon>Danionidae</taxon>
        <taxon>Danioninae</taxon>
        <taxon>Danionella</taxon>
    </lineage>
</organism>
<dbReference type="Pfam" id="PF00040">
    <property type="entry name" value="fn2"/>
    <property type="match status" value="1"/>
</dbReference>
<dbReference type="CDD" id="cd00062">
    <property type="entry name" value="FN2"/>
    <property type="match status" value="1"/>
</dbReference>
<keyword evidence="8 11" id="KW-1015">Disulfide bond</keyword>
<evidence type="ECO:0000313" key="16">
    <source>
        <dbReference type="EMBL" id="TRY97664.1"/>
    </source>
</evidence>
<dbReference type="InterPro" id="IPR001304">
    <property type="entry name" value="C-type_lectin-like"/>
</dbReference>
<dbReference type="PROSITE" id="PS00023">
    <property type="entry name" value="FN2_1"/>
    <property type="match status" value="1"/>
</dbReference>
<proteinExistence type="predicted"/>
<dbReference type="CDD" id="cd00037">
    <property type="entry name" value="CLECT"/>
    <property type="match status" value="7"/>
</dbReference>
<dbReference type="Gene3D" id="3.10.100.10">
    <property type="entry name" value="Mannose-Binding Protein A, subunit A"/>
    <property type="match status" value="7"/>
</dbReference>
<feature type="disulfide bond" evidence="11">
    <location>
        <begin position="177"/>
        <end position="204"/>
    </location>
</feature>
<dbReference type="PROSITE" id="PS50041">
    <property type="entry name" value="C_TYPE_LECTIN_2"/>
    <property type="match status" value="7"/>
</dbReference>
<accession>A0A553R664</accession>
<evidence type="ECO:0000313" key="17">
    <source>
        <dbReference type="Proteomes" id="UP000316079"/>
    </source>
</evidence>
<keyword evidence="5" id="KW-0677">Repeat</keyword>
<keyword evidence="3 12" id="KW-0812">Transmembrane</keyword>
<dbReference type="GO" id="GO:0016020">
    <property type="term" value="C:membrane"/>
    <property type="evidence" value="ECO:0007669"/>
    <property type="project" value="UniProtKB-SubCell"/>
</dbReference>
<dbReference type="FunFam" id="2.10.10.10:FF:000001">
    <property type="entry name" value="Fibronectin 1a isoform 1"/>
    <property type="match status" value="1"/>
</dbReference>
<feature type="disulfide bond" evidence="11">
    <location>
        <begin position="163"/>
        <end position="189"/>
    </location>
</feature>